<dbReference type="Gene3D" id="3.40.50.300">
    <property type="entry name" value="P-loop containing nucleotide triphosphate hydrolases"/>
    <property type="match status" value="1"/>
</dbReference>
<reference evidence="4" key="1">
    <citation type="submission" date="2018-05" db="EMBL/GenBank/DDBJ databases">
        <authorList>
            <person name="Lanie J.A."/>
            <person name="Ng W.-L."/>
            <person name="Kazmierczak K.M."/>
            <person name="Andrzejewski T.M."/>
            <person name="Davidsen T.M."/>
            <person name="Wayne K.J."/>
            <person name="Tettelin H."/>
            <person name="Glass J.I."/>
            <person name="Rusch D."/>
            <person name="Podicherti R."/>
            <person name="Tsui H.-C.T."/>
            <person name="Winkler M.E."/>
        </authorList>
    </citation>
    <scope>NUCLEOTIDE SEQUENCE</scope>
</reference>
<dbReference type="InterPro" id="IPR038734">
    <property type="entry name" value="YhaN_AAA"/>
</dbReference>
<keyword evidence="1" id="KW-0175">Coiled coil</keyword>
<dbReference type="PANTHER" id="PTHR41259:SF1">
    <property type="entry name" value="DOUBLE-STRAND BREAK REPAIR RAD50 ATPASE, PUTATIVE-RELATED"/>
    <property type="match status" value="1"/>
</dbReference>
<name>A0A381VB42_9ZZZZ</name>
<organism evidence="4">
    <name type="scientific">marine metagenome</name>
    <dbReference type="NCBI Taxonomy" id="408172"/>
    <lineage>
        <taxon>unclassified sequences</taxon>
        <taxon>metagenomes</taxon>
        <taxon>ecological metagenomes</taxon>
    </lineage>
</organism>
<dbReference type="PANTHER" id="PTHR41259">
    <property type="entry name" value="DOUBLE-STRAND BREAK REPAIR RAD50 ATPASE, PUTATIVE-RELATED"/>
    <property type="match status" value="1"/>
</dbReference>
<dbReference type="AlphaFoldDB" id="A0A381VB42"/>
<dbReference type="InterPro" id="IPR027417">
    <property type="entry name" value="P-loop_NTPase"/>
</dbReference>
<evidence type="ECO:0000259" key="3">
    <source>
        <dbReference type="Pfam" id="PF13514"/>
    </source>
</evidence>
<feature type="compositionally biased region" description="Basic and acidic residues" evidence="2">
    <location>
        <begin position="387"/>
        <end position="414"/>
    </location>
</feature>
<feature type="region of interest" description="Disordered" evidence="2">
    <location>
        <begin position="387"/>
        <end position="418"/>
    </location>
</feature>
<dbReference type="EMBL" id="UINC01008187">
    <property type="protein sequence ID" value="SVA36897.1"/>
    <property type="molecule type" value="Genomic_DNA"/>
</dbReference>
<feature type="domain" description="YhaN AAA" evidence="3">
    <location>
        <begin position="1"/>
        <end position="199"/>
    </location>
</feature>
<feature type="coiled-coil region" evidence="1">
    <location>
        <begin position="595"/>
        <end position="629"/>
    </location>
</feature>
<feature type="coiled-coil region" evidence="1">
    <location>
        <begin position="183"/>
        <end position="210"/>
    </location>
</feature>
<evidence type="ECO:0000313" key="4">
    <source>
        <dbReference type="EMBL" id="SVA36897.1"/>
    </source>
</evidence>
<proteinExistence type="predicted"/>
<feature type="coiled-coil region" evidence="1">
    <location>
        <begin position="684"/>
        <end position="718"/>
    </location>
</feature>
<dbReference type="Pfam" id="PF13514">
    <property type="entry name" value="AAA_27"/>
    <property type="match status" value="1"/>
</dbReference>
<feature type="coiled-coil region" evidence="1">
    <location>
        <begin position="275"/>
        <end position="302"/>
    </location>
</feature>
<accession>A0A381VB42</accession>
<sequence>MEIREIQIDGFGVFSANKLKGVSSGLNIIYGPNEFGKTTLLEFIRCMLFGFPGKNQKINQYTPVNGGCLGGVLKCALASGQLISVDRKADKKDGPVIRTESTKNQGQSYLDSILGYATKGVFKNLYAFTIDELHDIQSLRGEEIKNRIYGVGMGLGDVSLGKVEQEIDKSCVEIFRPRGQSQMREALGEISEVEKEVMQIQENLGKFNELTNSLSRMNDEKSSKIKAIDDLELTKKLLETQQELFPVVMEILSALEEVNRMETISNFPEDGERRLSSIQIDRKNLLKQIQEEERIHDELKISLSEIVINNDLLECEGDVLFLQQSLTEIQSVIKDELKVKNERENLSAQIIVDLSSLGQGWTEERINEFELSELEKKEIQEFYKRLSESRQNENSSKDKLSLHREQKETNKPDPKPPLSPLKLALPYGLIGVGVSGMAVGGILVDYVILSVGIVMVGMGALLRNKILVEIKPEEEPVDNLEVSLVTLLENATKKREEIFYEWSSWLGERGLDQHLSPLATEKLGEKACGVKIRMVQRESIDERLSDMSKTTEDVSRRIEKIAPFLKNFVVDRDIPTSIQLICRHFDEMRILIGKRENIETQGRVLTEKINSLKRKIEEKNGELSEFLSSAGVLDEDTFIEKSKTVERKKYLDGIIAEKKGYIQSRVGLGEVYDKFIESVKSTSLEENHQKLNSVSKRLSELNAEKDQLLQLIGETKTRVDYLVDNEDMSKQQAKLEIGRQKIRECGREWAINKIALYMLGKARKKYEKERQPAVIKA</sequence>
<feature type="non-terminal residue" evidence="4">
    <location>
        <position position="777"/>
    </location>
</feature>
<gene>
    <name evidence="4" type="ORF">METZ01_LOCUS89751</name>
</gene>
<evidence type="ECO:0000256" key="2">
    <source>
        <dbReference type="SAM" id="MobiDB-lite"/>
    </source>
</evidence>
<evidence type="ECO:0000256" key="1">
    <source>
        <dbReference type="SAM" id="Coils"/>
    </source>
</evidence>
<dbReference type="SUPFAM" id="SSF52540">
    <property type="entry name" value="P-loop containing nucleoside triphosphate hydrolases"/>
    <property type="match status" value="1"/>
</dbReference>
<protein>
    <recommendedName>
        <fullName evidence="3">YhaN AAA domain-containing protein</fullName>
    </recommendedName>
</protein>